<organism evidence="8">
    <name type="scientific">marine sediment metagenome</name>
    <dbReference type="NCBI Taxonomy" id="412755"/>
    <lineage>
        <taxon>unclassified sequences</taxon>
        <taxon>metagenomes</taxon>
        <taxon>ecological metagenomes</taxon>
    </lineage>
</organism>
<dbReference type="AlphaFoldDB" id="A0A0F8WLK9"/>
<keyword evidence="5" id="KW-0862">Zinc</keyword>
<proteinExistence type="inferred from homology"/>
<evidence type="ECO:0000256" key="6">
    <source>
        <dbReference type="ARBA" id="ARBA00023049"/>
    </source>
</evidence>
<dbReference type="InterPro" id="IPR000834">
    <property type="entry name" value="Peptidase_M14"/>
</dbReference>
<comment type="cofactor">
    <cofactor evidence="1">
        <name>Zn(2+)</name>
        <dbReference type="ChEBI" id="CHEBI:29105"/>
    </cofactor>
</comment>
<dbReference type="GO" id="GO:0004181">
    <property type="term" value="F:metallocarboxypeptidase activity"/>
    <property type="evidence" value="ECO:0007669"/>
    <property type="project" value="InterPro"/>
</dbReference>
<dbReference type="PANTHER" id="PTHR11705:SF143">
    <property type="entry name" value="SLL0236 PROTEIN"/>
    <property type="match status" value="1"/>
</dbReference>
<dbReference type="PROSITE" id="PS52035">
    <property type="entry name" value="PEPTIDASE_M14"/>
    <property type="match status" value="1"/>
</dbReference>
<evidence type="ECO:0000256" key="2">
    <source>
        <dbReference type="ARBA" id="ARBA00005988"/>
    </source>
</evidence>
<evidence type="ECO:0000259" key="7">
    <source>
        <dbReference type="PROSITE" id="PS52035"/>
    </source>
</evidence>
<dbReference type="Gene3D" id="3.40.630.10">
    <property type="entry name" value="Zn peptidases"/>
    <property type="match status" value="1"/>
</dbReference>
<sequence length="215" mass="24395">MITTVFSSVILVSNNKNPNVYSTEYEFLWETLQDAPGYVEGDDSVVWGADLGPYYNYSELTNKLIELNNTFPEIVDLYSIGQSCFGKDLWMVRLTEESVRINKHGFIMIGQHHGREAITVMNSLYTIDRFISDYITNNNRIDEFGTSSPFMYYHGENRPPSIRSLLRDTEIFILPSLFPRCSTNQIFSSLSAVINCTNDVSVGTCISMRLSLCGS</sequence>
<feature type="domain" description="Peptidase M14" evidence="7">
    <location>
        <begin position="53"/>
        <end position="215"/>
    </location>
</feature>
<gene>
    <name evidence="8" type="ORF">LCGC14_3051180</name>
</gene>
<dbReference type="EMBL" id="LAZR01064310">
    <property type="protein sequence ID" value="KKK57767.1"/>
    <property type="molecule type" value="Genomic_DNA"/>
</dbReference>
<reference evidence="8" key="1">
    <citation type="journal article" date="2015" name="Nature">
        <title>Complex archaea that bridge the gap between prokaryotes and eukaryotes.</title>
        <authorList>
            <person name="Spang A."/>
            <person name="Saw J.H."/>
            <person name="Jorgensen S.L."/>
            <person name="Zaremba-Niedzwiedzka K."/>
            <person name="Martijn J."/>
            <person name="Lind A.E."/>
            <person name="van Eijk R."/>
            <person name="Schleper C."/>
            <person name="Guy L."/>
            <person name="Ettema T.J."/>
        </authorList>
    </citation>
    <scope>NUCLEOTIDE SEQUENCE</scope>
</reference>
<comment type="similarity">
    <text evidence="2">Belongs to the peptidase M14 family.</text>
</comment>
<dbReference type="PANTHER" id="PTHR11705">
    <property type="entry name" value="PROTEASE FAMILY M14 CARBOXYPEPTIDASE A,B"/>
    <property type="match status" value="1"/>
</dbReference>
<name>A0A0F8WLK9_9ZZZZ</name>
<keyword evidence="4" id="KW-0378">Hydrolase</keyword>
<dbReference type="GO" id="GO:0006508">
    <property type="term" value="P:proteolysis"/>
    <property type="evidence" value="ECO:0007669"/>
    <property type="project" value="UniProtKB-KW"/>
</dbReference>
<dbReference type="Pfam" id="PF00246">
    <property type="entry name" value="Peptidase_M14"/>
    <property type="match status" value="1"/>
</dbReference>
<evidence type="ECO:0000256" key="1">
    <source>
        <dbReference type="ARBA" id="ARBA00001947"/>
    </source>
</evidence>
<dbReference type="GO" id="GO:0008270">
    <property type="term" value="F:zinc ion binding"/>
    <property type="evidence" value="ECO:0007669"/>
    <property type="project" value="InterPro"/>
</dbReference>
<protein>
    <recommendedName>
        <fullName evidence="7">Peptidase M14 domain-containing protein</fullName>
    </recommendedName>
</protein>
<evidence type="ECO:0000256" key="5">
    <source>
        <dbReference type="ARBA" id="ARBA00022833"/>
    </source>
</evidence>
<dbReference type="GO" id="GO:0005615">
    <property type="term" value="C:extracellular space"/>
    <property type="evidence" value="ECO:0007669"/>
    <property type="project" value="TreeGrafter"/>
</dbReference>
<evidence type="ECO:0000313" key="8">
    <source>
        <dbReference type="EMBL" id="KKK57767.1"/>
    </source>
</evidence>
<comment type="caution">
    <text evidence="8">The sequence shown here is derived from an EMBL/GenBank/DDBJ whole genome shotgun (WGS) entry which is preliminary data.</text>
</comment>
<keyword evidence="6" id="KW-0482">Metalloprotease</keyword>
<keyword evidence="3" id="KW-0645">Protease</keyword>
<evidence type="ECO:0000256" key="3">
    <source>
        <dbReference type="ARBA" id="ARBA00022670"/>
    </source>
</evidence>
<accession>A0A0F8WLK9</accession>
<dbReference type="SUPFAM" id="SSF53187">
    <property type="entry name" value="Zn-dependent exopeptidases"/>
    <property type="match status" value="1"/>
</dbReference>
<evidence type="ECO:0000256" key="4">
    <source>
        <dbReference type="ARBA" id="ARBA00022801"/>
    </source>
</evidence>